<feature type="transmembrane region" description="Helical" evidence="1">
    <location>
        <begin position="241"/>
        <end position="262"/>
    </location>
</feature>
<feature type="transmembrane region" description="Helical" evidence="1">
    <location>
        <begin position="114"/>
        <end position="139"/>
    </location>
</feature>
<evidence type="ECO:0000313" key="3">
    <source>
        <dbReference type="Proteomes" id="UP000282515"/>
    </source>
</evidence>
<gene>
    <name evidence="2" type="ORF">D9V41_02840</name>
</gene>
<evidence type="ECO:0000313" key="2">
    <source>
        <dbReference type="EMBL" id="RLV57577.1"/>
    </source>
</evidence>
<dbReference type="Proteomes" id="UP000282515">
    <property type="component" value="Unassembled WGS sequence"/>
</dbReference>
<comment type="caution">
    <text evidence="2">The sequence shown here is derived from an EMBL/GenBank/DDBJ whole genome shotgun (WGS) entry which is preliminary data.</text>
</comment>
<evidence type="ECO:0000256" key="1">
    <source>
        <dbReference type="SAM" id="Phobius"/>
    </source>
</evidence>
<dbReference type="Pfam" id="PF12730">
    <property type="entry name" value="ABC2_membrane_4"/>
    <property type="match status" value="1"/>
</dbReference>
<organism evidence="2 3">
    <name type="scientific">Aeromicrobium phragmitis</name>
    <dbReference type="NCBI Taxonomy" id="2478914"/>
    <lineage>
        <taxon>Bacteria</taxon>
        <taxon>Bacillati</taxon>
        <taxon>Actinomycetota</taxon>
        <taxon>Actinomycetes</taxon>
        <taxon>Propionibacteriales</taxon>
        <taxon>Nocardioidaceae</taxon>
        <taxon>Aeromicrobium</taxon>
    </lineage>
</organism>
<reference evidence="2 3" key="1">
    <citation type="submission" date="2018-10" db="EMBL/GenBank/DDBJ databases">
        <title>Aeromicrobium sp. 9W16Y-2 whole genome shotgun sequence.</title>
        <authorList>
            <person name="Li F."/>
        </authorList>
    </citation>
    <scope>NUCLEOTIDE SEQUENCE [LARGE SCALE GENOMIC DNA]</scope>
    <source>
        <strain evidence="2 3">9W16Y-2</strain>
    </source>
</reference>
<dbReference type="EMBL" id="RDBF01000001">
    <property type="protein sequence ID" value="RLV57577.1"/>
    <property type="molecule type" value="Genomic_DNA"/>
</dbReference>
<feature type="transmembrane region" description="Helical" evidence="1">
    <location>
        <begin position="159"/>
        <end position="183"/>
    </location>
</feature>
<keyword evidence="1" id="KW-0472">Membrane</keyword>
<dbReference type="OrthoDB" id="5188656at2"/>
<name>A0A3L8PQC7_9ACTN</name>
<dbReference type="RefSeq" id="WP_121792983.1">
    <property type="nucleotide sequence ID" value="NZ_RDBF01000001.1"/>
</dbReference>
<feature type="transmembrane region" description="Helical" evidence="1">
    <location>
        <begin position="190"/>
        <end position="209"/>
    </location>
</feature>
<proteinExistence type="predicted"/>
<feature type="transmembrane region" description="Helical" evidence="1">
    <location>
        <begin position="35"/>
        <end position="57"/>
    </location>
</feature>
<keyword evidence="1" id="KW-1133">Transmembrane helix</keyword>
<accession>A0A3L8PQC7</accession>
<protein>
    <submittedName>
        <fullName evidence="2">ABC transporter permease</fullName>
    </submittedName>
</protein>
<keyword evidence="3" id="KW-1185">Reference proteome</keyword>
<dbReference type="AlphaFoldDB" id="A0A3L8PQC7"/>
<sequence length="267" mass="27678">MSALVQPRGLITARPGFGSILHAEWVKLRTVRSTWWTLFALLVVGAGLTALICALNAEWLASPEADESPGSFITFGMMLAPAAAVVLGVLAVTSEYASGMIRSSFAAVPSRTRVFAAKTVLLAVVLFVVGTATALLGYVGGNAFLDAEGIGLALEGDVLRSMFGSGLYLAGLGVAAVAVGFLVRHTAGAVTILLTVLFVLPTMVMLVPGETGQWINKLLPSNTGGPVAAPVMFNPNLLDPWVGFAVFLVEVAVVAALAGVTIRRRNA</sequence>
<keyword evidence="1" id="KW-0812">Transmembrane</keyword>
<feature type="transmembrane region" description="Helical" evidence="1">
    <location>
        <begin position="72"/>
        <end position="93"/>
    </location>
</feature>